<dbReference type="EMBL" id="JAAIUW010000001">
    <property type="protein sequence ID" value="KAF7844751.1"/>
    <property type="molecule type" value="Genomic_DNA"/>
</dbReference>
<dbReference type="AlphaFoldDB" id="A0A835CIR4"/>
<evidence type="ECO:0000313" key="3">
    <source>
        <dbReference type="Proteomes" id="UP000634136"/>
    </source>
</evidence>
<dbReference type="Proteomes" id="UP000634136">
    <property type="component" value="Unassembled WGS sequence"/>
</dbReference>
<dbReference type="GO" id="GO:0003676">
    <property type="term" value="F:nucleic acid binding"/>
    <property type="evidence" value="ECO:0007669"/>
    <property type="project" value="InterPro"/>
</dbReference>
<comment type="caution">
    <text evidence="2">The sequence shown here is derived from an EMBL/GenBank/DDBJ whole genome shotgun (WGS) entry which is preliminary data.</text>
</comment>
<organism evidence="2 3">
    <name type="scientific">Senna tora</name>
    <dbReference type="NCBI Taxonomy" id="362788"/>
    <lineage>
        <taxon>Eukaryota</taxon>
        <taxon>Viridiplantae</taxon>
        <taxon>Streptophyta</taxon>
        <taxon>Embryophyta</taxon>
        <taxon>Tracheophyta</taxon>
        <taxon>Spermatophyta</taxon>
        <taxon>Magnoliopsida</taxon>
        <taxon>eudicotyledons</taxon>
        <taxon>Gunneridae</taxon>
        <taxon>Pentapetalae</taxon>
        <taxon>rosids</taxon>
        <taxon>fabids</taxon>
        <taxon>Fabales</taxon>
        <taxon>Fabaceae</taxon>
        <taxon>Caesalpinioideae</taxon>
        <taxon>Cassia clade</taxon>
        <taxon>Senna</taxon>
    </lineage>
</organism>
<accession>A0A835CIR4</accession>
<proteinExistence type="predicted"/>
<keyword evidence="3" id="KW-1185">Reference proteome</keyword>
<dbReference type="PANTHER" id="PTHR45835">
    <property type="entry name" value="YALI0A06105P"/>
    <property type="match status" value="1"/>
</dbReference>
<gene>
    <name evidence="2" type="ORF">G2W53_001656</name>
</gene>
<dbReference type="InterPro" id="IPR001584">
    <property type="entry name" value="Integrase_cat-core"/>
</dbReference>
<dbReference type="OrthoDB" id="5554229at2759"/>
<name>A0A835CIR4_9FABA</name>
<dbReference type="Gene3D" id="3.30.420.10">
    <property type="entry name" value="Ribonuclease H-like superfamily/Ribonuclease H"/>
    <property type="match status" value="1"/>
</dbReference>
<feature type="domain" description="Integrase catalytic" evidence="1">
    <location>
        <begin position="1"/>
        <end position="66"/>
    </location>
</feature>
<sequence length="247" mass="28476">MGTAYHPQSNGQTEVVNRCLEDYLRCFTLEQPRSWHKFLCWAEYSYNTGFHSSTGTTPFKALYGRDPPPLHPFIKGETQIADLEVQLLQRDEMLSIIKSNLQKAQDRMRAQANTKRRDLTFQVGDAALLRIQPYKQHSLAKRRYQKLAPRFFGPYEVLRRVGNVAYELKLPPSSKVHPIFHVSLLRPAYGVASSPTPPSLPLNSDWEFNVFPARVLGHRWIGPQADRHLELLHVLLSCFHVFSSPYF</sequence>
<dbReference type="SUPFAM" id="SSF53098">
    <property type="entry name" value="Ribonuclease H-like"/>
    <property type="match status" value="1"/>
</dbReference>
<dbReference type="InterPro" id="IPR012337">
    <property type="entry name" value="RNaseH-like_sf"/>
</dbReference>
<protein>
    <submittedName>
        <fullName evidence="2">Ty3/gypsy retrotransposon protein</fullName>
    </submittedName>
</protein>
<evidence type="ECO:0000259" key="1">
    <source>
        <dbReference type="PROSITE" id="PS50994"/>
    </source>
</evidence>
<dbReference type="Pfam" id="PF24626">
    <property type="entry name" value="SH3_Tf2-1"/>
    <property type="match status" value="1"/>
</dbReference>
<evidence type="ECO:0000313" key="2">
    <source>
        <dbReference type="EMBL" id="KAF7844751.1"/>
    </source>
</evidence>
<dbReference type="PROSITE" id="PS50994">
    <property type="entry name" value="INTEGRASE"/>
    <property type="match status" value="1"/>
</dbReference>
<dbReference type="InterPro" id="IPR036397">
    <property type="entry name" value="RNaseH_sf"/>
</dbReference>
<dbReference type="GO" id="GO:0015074">
    <property type="term" value="P:DNA integration"/>
    <property type="evidence" value="ECO:0007669"/>
    <property type="project" value="InterPro"/>
</dbReference>
<dbReference type="PANTHER" id="PTHR45835:SF105">
    <property type="entry name" value="INTEGRASE CATALYTIC DOMAIN-CONTAINING PROTEIN"/>
    <property type="match status" value="1"/>
</dbReference>
<dbReference type="InterPro" id="IPR056924">
    <property type="entry name" value="SH3_Tf2-1"/>
</dbReference>
<reference evidence="2" key="1">
    <citation type="submission" date="2020-09" db="EMBL/GenBank/DDBJ databases">
        <title>Genome-Enabled Discovery of Anthraquinone Biosynthesis in Senna tora.</title>
        <authorList>
            <person name="Kang S.-H."/>
            <person name="Pandey R.P."/>
            <person name="Lee C.-M."/>
            <person name="Sim J.-S."/>
            <person name="Jeong J.-T."/>
            <person name="Choi B.-S."/>
            <person name="Jung M."/>
            <person name="Ginzburg D."/>
            <person name="Zhao K."/>
            <person name="Won S.Y."/>
            <person name="Oh T.-J."/>
            <person name="Yu Y."/>
            <person name="Kim N.-H."/>
            <person name="Lee O.R."/>
            <person name="Lee T.-H."/>
            <person name="Bashyal P."/>
            <person name="Kim T.-S."/>
            <person name="Lee W.-H."/>
            <person name="Kawkins C."/>
            <person name="Kim C.-K."/>
            <person name="Kim J.S."/>
            <person name="Ahn B.O."/>
            <person name="Rhee S.Y."/>
            <person name="Sohng J.K."/>
        </authorList>
    </citation>
    <scope>NUCLEOTIDE SEQUENCE</scope>
    <source>
        <tissue evidence="2">Leaf</tissue>
    </source>
</reference>